<dbReference type="Gene3D" id="1.25.40.10">
    <property type="entry name" value="Tetratricopeptide repeat domain"/>
    <property type="match status" value="1"/>
</dbReference>
<feature type="transmembrane region" description="Helical" evidence="2">
    <location>
        <begin position="90"/>
        <end position="111"/>
    </location>
</feature>
<dbReference type="EMBL" id="KN832871">
    <property type="protein sequence ID" value="KIN06373.1"/>
    <property type="molecule type" value="Genomic_DNA"/>
</dbReference>
<dbReference type="GO" id="GO:0051787">
    <property type="term" value="F:misfolded protein binding"/>
    <property type="evidence" value="ECO:0007669"/>
    <property type="project" value="TreeGrafter"/>
</dbReference>
<dbReference type="InterPro" id="IPR011990">
    <property type="entry name" value="TPR-like_helical_dom_sf"/>
</dbReference>
<evidence type="ECO:0008006" key="5">
    <source>
        <dbReference type="Google" id="ProtNLM"/>
    </source>
</evidence>
<feature type="region of interest" description="Disordered" evidence="1">
    <location>
        <begin position="27"/>
        <end position="46"/>
    </location>
</feature>
<dbReference type="PANTHER" id="PTHR28142:SF1">
    <property type="entry name" value="MITOCHONDRIAL INNER MEMBRANE I-AAA PROTEASE SUPERCOMPLEX SUBUNIT MGR3-RELATED"/>
    <property type="match status" value="1"/>
</dbReference>
<dbReference type="InParanoid" id="A0A0C3DW95"/>
<dbReference type="HOGENOM" id="CLU_027223_1_0_1"/>
<dbReference type="SUPFAM" id="SSF48452">
    <property type="entry name" value="TPR-like"/>
    <property type="match status" value="1"/>
</dbReference>
<organism evidence="3 4">
    <name type="scientific">Oidiodendron maius (strain Zn)</name>
    <dbReference type="NCBI Taxonomy" id="913774"/>
    <lineage>
        <taxon>Eukaryota</taxon>
        <taxon>Fungi</taxon>
        <taxon>Dikarya</taxon>
        <taxon>Ascomycota</taxon>
        <taxon>Pezizomycotina</taxon>
        <taxon>Leotiomycetes</taxon>
        <taxon>Leotiomycetes incertae sedis</taxon>
        <taxon>Myxotrichaceae</taxon>
        <taxon>Oidiodendron</taxon>
    </lineage>
</organism>
<keyword evidence="2" id="KW-0812">Transmembrane</keyword>
<sequence>MNTIGRAAASHAAQSVQGAHLGSVGRSSIKSQIQKQRPQSTSPLFTRPFRCLHRPRQEVPKNGIPRQRRYQSGTARGAAKALFSAHPYSVSAAAFFILCGAGFLLYSNYIYHTYIIGAFHKFPEPVAKQMRKALYYTNISLDPKLAVKYYREALRVADEIGMDPFSDEIIGVKIQLASLMEKVQQYKKAIHILEIVKSDNLKWVEQLGGLPGNEGKRTKVLGKTVGVSVKLGDLYANEYVLQKDKAEESLVWAVETVVKEQQRREKEGVKPEEGEWMTPEGNGGTFEALAHHYEEKNQHYLAAPLFLQALTFSPPSSCHTAVLMNNLSISLAQQDPPPTPGQPAASRSALVSNARAWAEKSLAVGAKISPPERTEECDQACAVATHNLGEFAEMDGNIAEARKRFEEAKSLARAIDFQEGIFNAEEALKRIQKT</sequence>
<dbReference type="CDD" id="cd24145">
    <property type="entry name" value="Mgr3-like"/>
    <property type="match status" value="1"/>
</dbReference>
<evidence type="ECO:0000313" key="4">
    <source>
        <dbReference type="Proteomes" id="UP000054321"/>
    </source>
</evidence>
<dbReference type="OrthoDB" id="10050400at2759"/>
<dbReference type="GO" id="GO:0006515">
    <property type="term" value="P:protein quality control for misfolded or incompletely synthesized proteins"/>
    <property type="evidence" value="ECO:0007669"/>
    <property type="project" value="TreeGrafter"/>
</dbReference>
<evidence type="ECO:0000256" key="1">
    <source>
        <dbReference type="SAM" id="MobiDB-lite"/>
    </source>
</evidence>
<keyword evidence="2" id="KW-1133">Transmembrane helix</keyword>
<protein>
    <recommendedName>
        <fullName evidence="5">TPR domain-containing protein</fullName>
    </recommendedName>
</protein>
<dbReference type="STRING" id="913774.A0A0C3DW95"/>
<dbReference type="AlphaFoldDB" id="A0A0C3DW95"/>
<evidence type="ECO:0000313" key="3">
    <source>
        <dbReference type="EMBL" id="KIN06373.1"/>
    </source>
</evidence>
<dbReference type="PANTHER" id="PTHR28142">
    <property type="entry name" value="MITOCHONDRIAL INNER MEMBRANE I-AAA PROTEASE SUPERCOMPLEX SUBUNIT MGR3-RELATED"/>
    <property type="match status" value="1"/>
</dbReference>
<gene>
    <name evidence="3" type="ORF">OIDMADRAFT_155465</name>
</gene>
<dbReference type="Proteomes" id="UP000054321">
    <property type="component" value="Unassembled WGS sequence"/>
</dbReference>
<reference evidence="3 4" key="1">
    <citation type="submission" date="2014-04" db="EMBL/GenBank/DDBJ databases">
        <authorList>
            <consortium name="DOE Joint Genome Institute"/>
            <person name="Kuo A."/>
            <person name="Martino E."/>
            <person name="Perotto S."/>
            <person name="Kohler A."/>
            <person name="Nagy L.G."/>
            <person name="Floudas D."/>
            <person name="Copeland A."/>
            <person name="Barry K.W."/>
            <person name="Cichocki N."/>
            <person name="Veneault-Fourrey C."/>
            <person name="LaButti K."/>
            <person name="Lindquist E.A."/>
            <person name="Lipzen A."/>
            <person name="Lundell T."/>
            <person name="Morin E."/>
            <person name="Murat C."/>
            <person name="Sun H."/>
            <person name="Tunlid A."/>
            <person name="Henrissat B."/>
            <person name="Grigoriev I.V."/>
            <person name="Hibbett D.S."/>
            <person name="Martin F."/>
            <person name="Nordberg H.P."/>
            <person name="Cantor M.N."/>
            <person name="Hua S.X."/>
        </authorList>
    </citation>
    <scope>NUCLEOTIDE SEQUENCE [LARGE SCALE GENOMIC DNA]</scope>
    <source>
        <strain evidence="3 4">Zn</strain>
    </source>
</reference>
<feature type="compositionally biased region" description="Polar residues" evidence="1">
    <location>
        <begin position="27"/>
        <end position="44"/>
    </location>
</feature>
<dbReference type="GO" id="GO:0031942">
    <property type="term" value="C:i-AAA complex"/>
    <property type="evidence" value="ECO:0007669"/>
    <property type="project" value="TreeGrafter"/>
</dbReference>
<accession>A0A0C3DW95</accession>
<reference evidence="4" key="2">
    <citation type="submission" date="2015-01" db="EMBL/GenBank/DDBJ databases">
        <title>Evolutionary Origins and Diversification of the Mycorrhizal Mutualists.</title>
        <authorList>
            <consortium name="DOE Joint Genome Institute"/>
            <consortium name="Mycorrhizal Genomics Consortium"/>
            <person name="Kohler A."/>
            <person name="Kuo A."/>
            <person name="Nagy L.G."/>
            <person name="Floudas D."/>
            <person name="Copeland A."/>
            <person name="Barry K.W."/>
            <person name="Cichocki N."/>
            <person name="Veneault-Fourrey C."/>
            <person name="LaButti K."/>
            <person name="Lindquist E.A."/>
            <person name="Lipzen A."/>
            <person name="Lundell T."/>
            <person name="Morin E."/>
            <person name="Murat C."/>
            <person name="Riley R."/>
            <person name="Ohm R."/>
            <person name="Sun H."/>
            <person name="Tunlid A."/>
            <person name="Henrissat B."/>
            <person name="Grigoriev I.V."/>
            <person name="Hibbett D.S."/>
            <person name="Martin F."/>
        </authorList>
    </citation>
    <scope>NUCLEOTIDE SEQUENCE [LARGE SCALE GENOMIC DNA]</scope>
    <source>
        <strain evidence="4">Zn</strain>
    </source>
</reference>
<name>A0A0C3DW95_OIDMZ</name>
<evidence type="ECO:0000256" key="2">
    <source>
        <dbReference type="SAM" id="Phobius"/>
    </source>
</evidence>
<keyword evidence="4" id="KW-1185">Reference proteome</keyword>
<dbReference type="InterPro" id="IPR040201">
    <property type="entry name" value="Mrg3-like"/>
</dbReference>
<keyword evidence="2" id="KW-0472">Membrane</keyword>
<proteinExistence type="predicted"/>